<accession>A0A0D2DGI9</accession>
<dbReference type="EMBL" id="KN846974">
    <property type="protein sequence ID" value="KIW76801.1"/>
    <property type="molecule type" value="Genomic_DNA"/>
</dbReference>
<gene>
    <name evidence="1" type="ORF">Z517_09245</name>
</gene>
<evidence type="ECO:0000313" key="1">
    <source>
        <dbReference type="EMBL" id="KIW76801.1"/>
    </source>
</evidence>
<dbReference type="Proteomes" id="UP000053029">
    <property type="component" value="Unassembled WGS sequence"/>
</dbReference>
<dbReference type="VEuPathDB" id="FungiDB:Z517_09245"/>
<reference evidence="1 2" key="1">
    <citation type="submission" date="2015-01" db="EMBL/GenBank/DDBJ databases">
        <title>The Genome Sequence of Fonsecaea pedrosoi CBS 271.37.</title>
        <authorList>
            <consortium name="The Broad Institute Genomics Platform"/>
            <person name="Cuomo C."/>
            <person name="de Hoog S."/>
            <person name="Gorbushina A."/>
            <person name="Stielow B."/>
            <person name="Teixiera M."/>
            <person name="Abouelleil A."/>
            <person name="Chapman S.B."/>
            <person name="Priest M."/>
            <person name="Young S.K."/>
            <person name="Wortman J."/>
            <person name="Nusbaum C."/>
            <person name="Birren B."/>
        </authorList>
    </citation>
    <scope>NUCLEOTIDE SEQUENCE [LARGE SCALE GENOMIC DNA]</scope>
    <source>
        <strain evidence="1 2">CBS 271.37</strain>
    </source>
</reference>
<dbReference type="GeneID" id="25308735"/>
<proteinExistence type="predicted"/>
<dbReference type="HOGENOM" id="CLU_1981642_0_0_1"/>
<dbReference type="AlphaFoldDB" id="A0A0D2DGI9"/>
<evidence type="ECO:0000313" key="2">
    <source>
        <dbReference type="Proteomes" id="UP000053029"/>
    </source>
</evidence>
<name>A0A0D2DGI9_9EURO</name>
<organism evidence="1 2">
    <name type="scientific">Fonsecaea pedrosoi CBS 271.37</name>
    <dbReference type="NCBI Taxonomy" id="1442368"/>
    <lineage>
        <taxon>Eukaryota</taxon>
        <taxon>Fungi</taxon>
        <taxon>Dikarya</taxon>
        <taxon>Ascomycota</taxon>
        <taxon>Pezizomycotina</taxon>
        <taxon>Eurotiomycetes</taxon>
        <taxon>Chaetothyriomycetidae</taxon>
        <taxon>Chaetothyriales</taxon>
        <taxon>Herpotrichiellaceae</taxon>
        <taxon>Fonsecaea</taxon>
    </lineage>
</organism>
<sequence>MLYRPNAVYVARFNPYFTHGIQVVYGGKTCQNELVQRQKYSAYHKDLGRGKQMKESHALFPKAEFMDCPEAGRWSLCVLDSDALQNQIIAAKLGQVLFDIAFLAMDKSMIASIAKVAADTAMQLYQ</sequence>
<protein>
    <submittedName>
        <fullName evidence="1">Uncharacterized protein</fullName>
    </submittedName>
</protein>
<dbReference type="RefSeq" id="XP_013280609.1">
    <property type="nucleotide sequence ID" value="XM_013425155.1"/>
</dbReference>
<keyword evidence="2" id="KW-1185">Reference proteome</keyword>